<proteinExistence type="predicted"/>
<gene>
    <name evidence="1" type="ORF">A1OK_15385</name>
</gene>
<organism evidence="1 2">
    <name type="scientific">Enterovibrio norvegicus FF-454</name>
    <dbReference type="NCBI Taxonomy" id="1185651"/>
    <lineage>
        <taxon>Bacteria</taxon>
        <taxon>Pseudomonadati</taxon>
        <taxon>Pseudomonadota</taxon>
        <taxon>Gammaproteobacteria</taxon>
        <taxon>Vibrionales</taxon>
        <taxon>Vibrionaceae</taxon>
        <taxon>Enterovibrio</taxon>
    </lineage>
</organism>
<dbReference type="AlphaFoldDB" id="A0A1E5BYP6"/>
<dbReference type="RefSeq" id="WP_016959208.1">
    <property type="nucleotide sequence ID" value="NZ_AJWN02000094.1"/>
</dbReference>
<name>A0A1E5BYP6_9GAMM</name>
<accession>A0A1E5BYP6</accession>
<comment type="caution">
    <text evidence="1">The sequence shown here is derived from an EMBL/GenBank/DDBJ whole genome shotgun (WGS) entry which is preliminary data.</text>
</comment>
<reference evidence="1 2" key="1">
    <citation type="journal article" date="2012" name="Science">
        <title>Ecological populations of bacteria act as socially cohesive units of antibiotic production and resistance.</title>
        <authorList>
            <person name="Cordero O.X."/>
            <person name="Wildschutte H."/>
            <person name="Kirkup B."/>
            <person name="Proehl S."/>
            <person name="Ngo L."/>
            <person name="Hussain F."/>
            <person name="Le Roux F."/>
            <person name="Mincer T."/>
            <person name="Polz M.F."/>
        </authorList>
    </citation>
    <scope>NUCLEOTIDE SEQUENCE [LARGE SCALE GENOMIC DNA]</scope>
    <source>
        <strain evidence="1 2">FF-454</strain>
    </source>
</reference>
<dbReference type="EMBL" id="AJWN02000094">
    <property type="protein sequence ID" value="OEE58377.1"/>
    <property type="molecule type" value="Genomic_DNA"/>
</dbReference>
<sequence length="76" mass="8783">MSFAQEQRREKVLETLEQEAKDKSQPIWNEIKLLEEQLSSLDASSQDGVAVNDKIAALKKSLEVIWSSYNHLYMKD</sequence>
<keyword evidence="2" id="KW-1185">Reference proteome</keyword>
<evidence type="ECO:0000313" key="2">
    <source>
        <dbReference type="Proteomes" id="UP000095039"/>
    </source>
</evidence>
<protein>
    <submittedName>
        <fullName evidence="1">Uncharacterized protein</fullName>
    </submittedName>
</protein>
<dbReference type="Proteomes" id="UP000095039">
    <property type="component" value="Unassembled WGS sequence"/>
</dbReference>
<evidence type="ECO:0000313" key="1">
    <source>
        <dbReference type="EMBL" id="OEE58377.1"/>
    </source>
</evidence>